<proteinExistence type="inferred from homology"/>
<dbReference type="Proteomes" id="UP001379533">
    <property type="component" value="Chromosome"/>
</dbReference>
<reference evidence="6 7" key="1">
    <citation type="submission" date="2021-12" db="EMBL/GenBank/DDBJ databases">
        <title>Discovery of the Pendulisporaceae a myxobacterial family with distinct sporulation behavior and unique specialized metabolism.</title>
        <authorList>
            <person name="Garcia R."/>
            <person name="Popoff A."/>
            <person name="Bader C.D."/>
            <person name="Loehr J."/>
            <person name="Walesch S."/>
            <person name="Walt C."/>
            <person name="Boldt J."/>
            <person name="Bunk B."/>
            <person name="Haeckl F.J.F.P.J."/>
            <person name="Gunesch A.P."/>
            <person name="Birkelbach J."/>
            <person name="Nuebel U."/>
            <person name="Pietschmann T."/>
            <person name="Bach T."/>
            <person name="Mueller R."/>
        </authorList>
    </citation>
    <scope>NUCLEOTIDE SEQUENCE [LARGE SCALE GENOMIC DNA]</scope>
    <source>
        <strain evidence="6 7">MSr12523</strain>
    </source>
</reference>
<keyword evidence="4" id="KW-0804">Transcription</keyword>
<evidence type="ECO:0000259" key="5">
    <source>
        <dbReference type="PROSITE" id="PS50931"/>
    </source>
</evidence>
<dbReference type="Pfam" id="PF03466">
    <property type="entry name" value="LysR_substrate"/>
    <property type="match status" value="1"/>
</dbReference>
<evidence type="ECO:0000256" key="4">
    <source>
        <dbReference type="ARBA" id="ARBA00023163"/>
    </source>
</evidence>
<dbReference type="Gene3D" id="1.10.10.10">
    <property type="entry name" value="Winged helix-like DNA-binding domain superfamily/Winged helix DNA-binding domain"/>
    <property type="match status" value="1"/>
</dbReference>
<dbReference type="RefSeq" id="WP_394845675.1">
    <property type="nucleotide sequence ID" value="NZ_CP089982.1"/>
</dbReference>
<gene>
    <name evidence="6" type="ORF">LZC95_52675</name>
</gene>
<protein>
    <submittedName>
        <fullName evidence="6">LysR family transcriptional regulator</fullName>
    </submittedName>
</protein>
<keyword evidence="3" id="KW-0238">DNA-binding</keyword>
<evidence type="ECO:0000256" key="3">
    <source>
        <dbReference type="ARBA" id="ARBA00023125"/>
    </source>
</evidence>
<dbReference type="PANTHER" id="PTHR30537:SF3">
    <property type="entry name" value="TRANSCRIPTIONAL REGULATORY PROTEIN"/>
    <property type="match status" value="1"/>
</dbReference>
<accession>A0ABZ2K8S1</accession>
<keyword evidence="2" id="KW-0805">Transcription regulation</keyword>
<dbReference type="Pfam" id="PF00126">
    <property type="entry name" value="HTH_1"/>
    <property type="match status" value="1"/>
</dbReference>
<dbReference type="PANTHER" id="PTHR30537">
    <property type="entry name" value="HTH-TYPE TRANSCRIPTIONAL REGULATOR"/>
    <property type="match status" value="1"/>
</dbReference>
<evidence type="ECO:0000256" key="1">
    <source>
        <dbReference type="ARBA" id="ARBA00009437"/>
    </source>
</evidence>
<dbReference type="InterPro" id="IPR005119">
    <property type="entry name" value="LysR_subst-bd"/>
</dbReference>
<evidence type="ECO:0000313" key="7">
    <source>
        <dbReference type="Proteomes" id="UP001379533"/>
    </source>
</evidence>
<name>A0ABZ2K8S1_9BACT</name>
<dbReference type="SUPFAM" id="SSF46785">
    <property type="entry name" value="Winged helix' DNA-binding domain"/>
    <property type="match status" value="1"/>
</dbReference>
<dbReference type="InterPro" id="IPR036388">
    <property type="entry name" value="WH-like_DNA-bd_sf"/>
</dbReference>
<dbReference type="PROSITE" id="PS50931">
    <property type="entry name" value="HTH_LYSR"/>
    <property type="match status" value="1"/>
</dbReference>
<dbReference type="EMBL" id="CP089982">
    <property type="protein sequence ID" value="WXA95066.1"/>
    <property type="molecule type" value="Genomic_DNA"/>
</dbReference>
<keyword evidence="7" id="KW-1185">Reference proteome</keyword>
<organism evidence="6 7">
    <name type="scientific">Pendulispora brunnea</name>
    <dbReference type="NCBI Taxonomy" id="2905690"/>
    <lineage>
        <taxon>Bacteria</taxon>
        <taxon>Pseudomonadati</taxon>
        <taxon>Myxococcota</taxon>
        <taxon>Myxococcia</taxon>
        <taxon>Myxococcales</taxon>
        <taxon>Sorangiineae</taxon>
        <taxon>Pendulisporaceae</taxon>
        <taxon>Pendulispora</taxon>
    </lineage>
</organism>
<dbReference type="SUPFAM" id="SSF53850">
    <property type="entry name" value="Periplasmic binding protein-like II"/>
    <property type="match status" value="1"/>
</dbReference>
<evidence type="ECO:0000256" key="2">
    <source>
        <dbReference type="ARBA" id="ARBA00023015"/>
    </source>
</evidence>
<evidence type="ECO:0000313" key="6">
    <source>
        <dbReference type="EMBL" id="WXA95066.1"/>
    </source>
</evidence>
<sequence length="320" mass="35989">MSSKAFMPTKVRLSPALQKYPWLHVHRARMQGMVWDDLRIFLALGRHGTHAAASRLLGVDATTVGRRLAALETTLRVRLFERTPAGLVLTEAGRTLVPRAERIEAEVVHAERELGGADARLEGTVRLTAGDGLLTFLVVPRLAAFRERHPGIDLELVGETRELDVLRREADVALRLSRPRESSLIARRVGRYEYGIYAGQSYVDRRPPPRSLRDLAAHEWLTYDTSLDHIPEARWLREHAPRPRFALRTNRTVTLVAACASGHGLAILPTAFEAADPRLVRILPRTPLPTRDAWMVFHRDLRTNARVNALGAWLTELFAS</sequence>
<dbReference type="InterPro" id="IPR000847">
    <property type="entry name" value="LysR_HTH_N"/>
</dbReference>
<dbReference type="Gene3D" id="3.40.190.290">
    <property type="match status" value="1"/>
</dbReference>
<dbReference type="InterPro" id="IPR036390">
    <property type="entry name" value="WH_DNA-bd_sf"/>
</dbReference>
<feature type="domain" description="HTH lysR-type" evidence="5">
    <location>
        <begin position="33"/>
        <end position="90"/>
    </location>
</feature>
<dbReference type="InterPro" id="IPR058163">
    <property type="entry name" value="LysR-type_TF_proteobact-type"/>
</dbReference>
<comment type="similarity">
    <text evidence="1">Belongs to the LysR transcriptional regulatory family.</text>
</comment>